<feature type="region of interest" description="Disordered" evidence="1">
    <location>
        <begin position="66"/>
        <end position="135"/>
    </location>
</feature>
<feature type="region of interest" description="Disordered" evidence="1">
    <location>
        <begin position="1"/>
        <end position="21"/>
    </location>
</feature>
<dbReference type="Proteomes" id="UP001611450">
    <property type="component" value="Unassembled WGS sequence"/>
</dbReference>
<dbReference type="RefSeq" id="WP_396947964.1">
    <property type="nucleotide sequence ID" value="NZ_JBIRXV010000005.1"/>
</dbReference>
<accession>A0ABW7WK17</accession>
<protein>
    <submittedName>
        <fullName evidence="3">Uncharacterized protein</fullName>
    </submittedName>
</protein>
<evidence type="ECO:0000256" key="2">
    <source>
        <dbReference type="SAM" id="SignalP"/>
    </source>
</evidence>
<proteinExistence type="predicted"/>
<reference evidence="3 4" key="1">
    <citation type="submission" date="2024-10" db="EMBL/GenBank/DDBJ databases">
        <title>The Natural Products Discovery Center: Release of the First 8490 Sequenced Strains for Exploring Actinobacteria Biosynthetic Diversity.</title>
        <authorList>
            <person name="Kalkreuter E."/>
            <person name="Kautsar S.A."/>
            <person name="Yang D."/>
            <person name="Bader C.D."/>
            <person name="Teijaro C.N."/>
            <person name="Fluegel L."/>
            <person name="Davis C.M."/>
            <person name="Simpson J.R."/>
            <person name="Lauterbach L."/>
            <person name="Steele A.D."/>
            <person name="Gui C."/>
            <person name="Meng S."/>
            <person name="Li G."/>
            <person name="Viehrig K."/>
            <person name="Ye F."/>
            <person name="Su P."/>
            <person name="Kiefer A.F."/>
            <person name="Nichols A."/>
            <person name="Cepeda A.J."/>
            <person name="Yan W."/>
            <person name="Fan B."/>
            <person name="Jiang Y."/>
            <person name="Adhikari A."/>
            <person name="Zheng C.-J."/>
            <person name="Schuster L."/>
            <person name="Cowan T.M."/>
            <person name="Smanski M.J."/>
            <person name="Chevrette M.G."/>
            <person name="De Carvalho L.P.S."/>
            <person name="Shen B."/>
        </authorList>
    </citation>
    <scope>NUCLEOTIDE SEQUENCE [LARGE SCALE GENOMIC DNA]</scope>
    <source>
        <strain evidence="3 4">NPDC019626</strain>
    </source>
</reference>
<feature type="compositionally biased region" description="Basic and acidic residues" evidence="1">
    <location>
        <begin position="75"/>
        <end position="107"/>
    </location>
</feature>
<name>A0ABW7WK17_9NOCA</name>
<feature type="chain" id="PRO_5045577539" evidence="2">
    <location>
        <begin position="48"/>
        <end position="135"/>
    </location>
</feature>
<comment type="caution">
    <text evidence="3">The sequence shown here is derived from an EMBL/GenBank/DDBJ whole genome shotgun (WGS) entry which is preliminary data.</text>
</comment>
<organism evidence="3 4">
    <name type="scientific">Nocardia beijingensis</name>
    <dbReference type="NCBI Taxonomy" id="95162"/>
    <lineage>
        <taxon>Bacteria</taxon>
        <taxon>Bacillati</taxon>
        <taxon>Actinomycetota</taxon>
        <taxon>Actinomycetes</taxon>
        <taxon>Mycobacteriales</taxon>
        <taxon>Nocardiaceae</taxon>
        <taxon>Nocardia</taxon>
    </lineage>
</organism>
<evidence type="ECO:0000256" key="1">
    <source>
        <dbReference type="SAM" id="MobiDB-lite"/>
    </source>
</evidence>
<dbReference type="EMBL" id="JBIRXV010000005">
    <property type="protein sequence ID" value="MFI2323344.1"/>
    <property type="molecule type" value="Genomic_DNA"/>
</dbReference>
<gene>
    <name evidence="3" type="ORF">ACH47G_22920</name>
</gene>
<evidence type="ECO:0000313" key="4">
    <source>
        <dbReference type="Proteomes" id="UP001611450"/>
    </source>
</evidence>
<sequence length="135" mass="14394">MSRSQTVAHGSRERNPVSLSKTVTPLRRLAGIAAAGALVTVPLAAFAATASAETPADQGQIQLVDAPQQGADIDGGPRHFERFERHDGPDRGPDGPRHFEHFERHDGPGGPDGGPWLDGPRQRHFFHVLPPTGSS</sequence>
<feature type="signal peptide" evidence="2">
    <location>
        <begin position="1"/>
        <end position="47"/>
    </location>
</feature>
<keyword evidence="4" id="KW-1185">Reference proteome</keyword>
<keyword evidence="2" id="KW-0732">Signal</keyword>
<evidence type="ECO:0000313" key="3">
    <source>
        <dbReference type="EMBL" id="MFI2323344.1"/>
    </source>
</evidence>